<dbReference type="Proteomes" id="UP001621713">
    <property type="component" value="Unassembled WGS sequence"/>
</dbReference>
<reference evidence="1 2" key="1">
    <citation type="submission" date="2024-02" db="EMBL/GenBank/DDBJ databases">
        <title>Comparative Genomic Analysis of Flavobacterium Species Causing Columnaris Disease of Freshwater Fish in Thailand: Insights into Virulence and Resistance Mechanisms.</title>
        <authorList>
            <person name="Nguyen D."/>
            <person name="Chokmangmeepisarn P."/>
            <person name="Khianchaikhan K."/>
            <person name="Morishita M."/>
            <person name="Bunnoy A."/>
            <person name="Rodkhum C."/>
        </authorList>
    </citation>
    <scope>NUCLEOTIDE SEQUENCE [LARGE SCALE GENOMIC DNA]</scope>
    <source>
        <strain evidence="1 2">PCBSB2203</strain>
    </source>
</reference>
<comment type="caution">
    <text evidence="1">The sequence shown here is derived from an EMBL/GenBank/DDBJ whole genome shotgun (WGS) entry which is preliminary data.</text>
</comment>
<evidence type="ECO:0000313" key="1">
    <source>
        <dbReference type="EMBL" id="MFK7004893.1"/>
    </source>
</evidence>
<dbReference type="RefSeq" id="WP_405345792.1">
    <property type="nucleotide sequence ID" value="NZ_JAZHOJ010000069.1"/>
</dbReference>
<keyword evidence="2" id="KW-1185">Reference proteome</keyword>
<gene>
    <name evidence="1" type="ORF">V3467_13720</name>
</gene>
<evidence type="ECO:0000313" key="2">
    <source>
        <dbReference type="Proteomes" id="UP001621713"/>
    </source>
</evidence>
<sequence>KKVYTTDGAITIFENGIKRADNTKWYEVSPDGTAKELSNPPVKECSTCTGEGVEMGLQGAGDVALDVANATEKQLDDIFAGLQNTPPFKYAPNTLEHKAERWAQYKIEKGTSAKDYSNWSNVYNANMTKATKAHQAADEVMASIGWGQREVTVQAGTYTRRMDIADVNLRKGVEVKFYETGKVYATQAIQGELNADKFLVEMQNWQIEWVFKGCEPSQPLRTLLEQGGITIKLVP</sequence>
<proteinExistence type="predicted"/>
<name>A0ABW8PKR6_9FLAO</name>
<protein>
    <recommendedName>
        <fullName evidence="3">Tox-REase-5 domain-containing protein</fullName>
    </recommendedName>
</protein>
<feature type="non-terminal residue" evidence="1">
    <location>
        <position position="1"/>
    </location>
</feature>
<dbReference type="EMBL" id="JAZHOJ010000069">
    <property type="protein sequence ID" value="MFK7004893.1"/>
    <property type="molecule type" value="Genomic_DNA"/>
</dbReference>
<accession>A0ABW8PKR6</accession>
<organism evidence="1 2">
    <name type="scientific">Flavobacterium covae</name>
    <dbReference type="NCBI Taxonomy" id="2906076"/>
    <lineage>
        <taxon>Bacteria</taxon>
        <taxon>Pseudomonadati</taxon>
        <taxon>Bacteroidota</taxon>
        <taxon>Flavobacteriia</taxon>
        <taxon>Flavobacteriales</taxon>
        <taxon>Flavobacteriaceae</taxon>
        <taxon>Flavobacterium</taxon>
    </lineage>
</organism>
<evidence type="ECO:0008006" key="3">
    <source>
        <dbReference type="Google" id="ProtNLM"/>
    </source>
</evidence>